<dbReference type="Gene3D" id="3.40.50.2000">
    <property type="entry name" value="Glycogen Phosphorylase B"/>
    <property type="match status" value="2"/>
</dbReference>
<dbReference type="PANTHER" id="PTHR12526">
    <property type="entry name" value="GLYCOSYLTRANSFERASE"/>
    <property type="match status" value="1"/>
</dbReference>
<feature type="domain" description="Glycosyl transferase family 1" evidence="1">
    <location>
        <begin position="225"/>
        <end position="386"/>
    </location>
</feature>
<dbReference type="EMBL" id="AOFT01000006">
    <property type="protein sequence ID" value="EMR06573.1"/>
    <property type="molecule type" value="Genomic_DNA"/>
</dbReference>
<dbReference type="AlphaFoldDB" id="M7NDB5"/>
<dbReference type="Pfam" id="PF00534">
    <property type="entry name" value="Glycos_transf_1"/>
    <property type="match status" value="1"/>
</dbReference>
<reference evidence="2 3" key="1">
    <citation type="journal article" date="2013" name="Genome Announc.">
        <title>Draft Genome Sequence of Bhargavaea cecembensis Strain DSE10T, Isolated from a Deep-Sea Sediment Sample Collected at a Depth of 5,904 m from the Chagos-Laccadive Ridge System in the Indian Ocean.</title>
        <authorList>
            <person name="Shivaji S."/>
            <person name="Ara S."/>
            <person name="Begum Z."/>
            <person name="Ruth M."/>
            <person name="Singh A."/>
            <person name="Kumar Pinnaka A."/>
        </authorList>
    </citation>
    <scope>NUCLEOTIDE SEQUENCE [LARGE SCALE GENOMIC DNA]</scope>
    <source>
        <strain evidence="2 3">DSE10</strain>
    </source>
</reference>
<dbReference type="RefSeq" id="WP_008298684.1">
    <property type="nucleotide sequence ID" value="NZ_AOFT01000006.1"/>
</dbReference>
<evidence type="ECO:0000259" key="1">
    <source>
        <dbReference type="Pfam" id="PF00534"/>
    </source>
</evidence>
<dbReference type="InterPro" id="IPR001296">
    <property type="entry name" value="Glyco_trans_1"/>
</dbReference>
<gene>
    <name evidence="2" type="ORF">C772_01468</name>
</gene>
<evidence type="ECO:0000313" key="2">
    <source>
        <dbReference type="EMBL" id="EMR06573.1"/>
    </source>
</evidence>
<accession>M7NDB5</accession>
<evidence type="ECO:0000313" key="3">
    <source>
        <dbReference type="Proteomes" id="UP000011919"/>
    </source>
</evidence>
<keyword evidence="2" id="KW-0808">Transferase</keyword>
<keyword evidence="3" id="KW-1185">Reference proteome</keyword>
<comment type="caution">
    <text evidence="2">The sequence shown here is derived from an EMBL/GenBank/DDBJ whole genome shotgun (WGS) entry which is preliminary data.</text>
</comment>
<dbReference type="Proteomes" id="UP000011919">
    <property type="component" value="Unassembled WGS sequence"/>
</dbReference>
<dbReference type="CDD" id="cd03794">
    <property type="entry name" value="GT4_WbuB-like"/>
    <property type="match status" value="1"/>
</dbReference>
<dbReference type="STRING" id="1235279.C772_01468"/>
<dbReference type="GO" id="GO:0016757">
    <property type="term" value="F:glycosyltransferase activity"/>
    <property type="evidence" value="ECO:0007669"/>
    <property type="project" value="InterPro"/>
</dbReference>
<dbReference type="SUPFAM" id="SSF53756">
    <property type="entry name" value="UDP-Glycosyltransferase/glycogen phosphorylase"/>
    <property type="match status" value="1"/>
</dbReference>
<dbReference type="OrthoDB" id="9811902at2"/>
<name>M7NDB5_9BACL</name>
<protein>
    <submittedName>
        <fullName evidence="2">Putative glycosyl transferase</fullName>
    </submittedName>
</protein>
<proteinExistence type="predicted"/>
<sequence>MNIWIVSSGEPLPIDPGKPRLRRMGLLADVLNKLGHDVHWFSSSFHHYKKEHRSLQNKDIAINDMYTIHLLKTKGYKRNISLQRIMNQRELSEKFNIKAESLKKPDVIIATMAPLQLSKSVVEFGEKNNIPTVIDIRDLWPEIYYEAFNGWKKKLIIPYVKYSEKRLISTLRKSTSIIGVTPGFLEYGLNLAKIQKRKYDDVFYTSYKQPDYNKYKNRFEDYWGQYGLKKDDFIVTFLGNFGRQFVLEPVIEAARKLSHIKGLKFVLCGTGESLDRIKSNTKDTENIIFPGWIEEKQIYSLLSNSDLGIAPYKNSINFTKNTPNKFGEYLSASLPILMSVDGIMEDLAEKYNCGRRYRTSEELAKYIIEFKNNSQKLCAMKKNAEQLYQDKFNAEEVYQKLSLHLTTIVKEVRSK</sequence>
<dbReference type="eggNOG" id="COG0438">
    <property type="taxonomic scope" value="Bacteria"/>
</dbReference>
<dbReference type="PATRIC" id="fig|1235279.3.peg.1469"/>
<organism evidence="2 3">
    <name type="scientific">Bhargavaea cecembensis DSE10</name>
    <dbReference type="NCBI Taxonomy" id="1235279"/>
    <lineage>
        <taxon>Bacteria</taxon>
        <taxon>Bacillati</taxon>
        <taxon>Bacillota</taxon>
        <taxon>Bacilli</taxon>
        <taxon>Bacillales</taxon>
        <taxon>Caryophanaceae</taxon>
        <taxon>Bhargavaea</taxon>
    </lineage>
</organism>